<dbReference type="EMBL" id="CP029191">
    <property type="protein sequence ID" value="QES43177.1"/>
    <property type="molecule type" value="Genomic_DNA"/>
</dbReference>
<evidence type="ECO:0000313" key="4">
    <source>
        <dbReference type="Proteomes" id="UP000324015"/>
    </source>
</evidence>
<dbReference type="AlphaFoldDB" id="A0A5P2CM50"/>
<keyword evidence="2" id="KW-0732">Signal</keyword>
<name>A0A5P2CM50_STRVZ</name>
<organism evidence="3 4">
    <name type="scientific">Streptomyces venezuelae</name>
    <dbReference type="NCBI Taxonomy" id="54571"/>
    <lineage>
        <taxon>Bacteria</taxon>
        <taxon>Bacillati</taxon>
        <taxon>Actinomycetota</taxon>
        <taxon>Actinomycetes</taxon>
        <taxon>Kitasatosporales</taxon>
        <taxon>Streptomycetaceae</taxon>
        <taxon>Streptomyces</taxon>
    </lineage>
</organism>
<feature type="chain" id="PRO_5025013200" description="Secreted protein" evidence="2">
    <location>
        <begin position="26"/>
        <end position="62"/>
    </location>
</feature>
<protein>
    <recommendedName>
        <fullName evidence="5">Secreted protein</fullName>
    </recommendedName>
</protein>
<dbReference type="RefSeq" id="WP_190329396.1">
    <property type="nucleotide sequence ID" value="NZ_CP029191.1"/>
</dbReference>
<proteinExistence type="predicted"/>
<dbReference type="Proteomes" id="UP000324015">
    <property type="component" value="Chromosome"/>
</dbReference>
<sequence>MLIAPTALSLAMLALFVLAMKASDAAPHHGGTEPGAEPDGPGCPGGPRSPGSPGSPGKGAAR</sequence>
<evidence type="ECO:0000256" key="1">
    <source>
        <dbReference type="SAM" id="MobiDB-lite"/>
    </source>
</evidence>
<accession>A0A5P2CM50</accession>
<evidence type="ECO:0000256" key="2">
    <source>
        <dbReference type="SAM" id="SignalP"/>
    </source>
</evidence>
<feature type="region of interest" description="Disordered" evidence="1">
    <location>
        <begin position="25"/>
        <end position="62"/>
    </location>
</feature>
<reference evidence="3 4" key="1">
    <citation type="submission" date="2018-05" db="EMBL/GenBank/DDBJ databases">
        <title>Streptomyces venezuelae.</title>
        <authorList>
            <person name="Kim W."/>
            <person name="Lee N."/>
            <person name="Cho B.-K."/>
        </authorList>
    </citation>
    <scope>NUCLEOTIDE SEQUENCE [LARGE SCALE GENOMIC DNA]</scope>
    <source>
        <strain evidence="3 4">ATCC 14585</strain>
    </source>
</reference>
<evidence type="ECO:0000313" key="3">
    <source>
        <dbReference type="EMBL" id="QES43177.1"/>
    </source>
</evidence>
<gene>
    <name evidence="3" type="ORF">DEJ49_21275</name>
</gene>
<evidence type="ECO:0008006" key="5">
    <source>
        <dbReference type="Google" id="ProtNLM"/>
    </source>
</evidence>
<feature type="signal peptide" evidence="2">
    <location>
        <begin position="1"/>
        <end position="25"/>
    </location>
</feature>